<proteinExistence type="predicted"/>
<dbReference type="RefSeq" id="WP_181929308.1">
    <property type="nucleotide sequence ID" value="NZ_CP054698.1"/>
</dbReference>
<dbReference type="Proteomes" id="UP000514713">
    <property type="component" value="Chromosome"/>
</dbReference>
<accession>A0A7D7QR07</accession>
<evidence type="ECO:0000313" key="2">
    <source>
        <dbReference type="Proteomes" id="UP000514713"/>
    </source>
</evidence>
<dbReference type="EMBL" id="CP054698">
    <property type="protein sequence ID" value="QMS91725.1"/>
    <property type="molecule type" value="Genomic_DNA"/>
</dbReference>
<dbReference type="AlphaFoldDB" id="A0A7D7QR07"/>
<keyword evidence="2" id="KW-1185">Reference proteome</keyword>
<evidence type="ECO:0000313" key="1">
    <source>
        <dbReference type="EMBL" id="QMS91725.1"/>
    </source>
</evidence>
<gene>
    <name evidence="1" type="ORF">HUN01_30545</name>
</gene>
<protein>
    <submittedName>
        <fullName evidence="1">Uncharacterized protein</fullName>
    </submittedName>
</protein>
<organism evidence="1 2">
    <name type="scientific">Nostoc edaphicum CCNP1411</name>
    <dbReference type="NCBI Taxonomy" id="1472755"/>
    <lineage>
        <taxon>Bacteria</taxon>
        <taxon>Bacillati</taxon>
        <taxon>Cyanobacteriota</taxon>
        <taxon>Cyanophyceae</taxon>
        <taxon>Nostocales</taxon>
        <taxon>Nostocaceae</taxon>
        <taxon>Nostoc</taxon>
    </lineage>
</organism>
<sequence length="150" mass="17028">MIALSSIKTNSILETSNTSGLPAAYDYATIYCDNTSYSLASSQERDENQLVNDSTEVATSNTKTVCGKNLALRNKALRVFRDRCYPFFSLDEIALYHKPKDIRDYITLHVHPFNKACHRDLSVRGGSKDFWESVIKWCKVYPCSQTNTLD</sequence>
<reference evidence="2" key="1">
    <citation type="submission" date="2020-06" db="EMBL/GenBank/DDBJ databases">
        <title>Nostoc edaphicum CCNP1411 genome.</title>
        <authorList>
            <person name="Fidor A."/>
            <person name="Grabski M."/>
            <person name="Gawor J."/>
            <person name="Gromadka R."/>
            <person name="Wegrzyn G."/>
            <person name="Mazur-Marzec H."/>
        </authorList>
    </citation>
    <scope>NUCLEOTIDE SEQUENCE [LARGE SCALE GENOMIC DNA]</scope>
    <source>
        <strain evidence="2">CCNP1411</strain>
    </source>
</reference>
<name>A0A7D7QR07_9NOSO</name>
<dbReference type="KEGG" id="ned:HUN01_30545"/>